<dbReference type="InParanoid" id="F8ACL4"/>
<dbReference type="PaxDb" id="667014-Thein_1934"/>
<name>F8ACL4_THEID</name>
<evidence type="ECO:0000313" key="3">
    <source>
        <dbReference type="Proteomes" id="UP000006793"/>
    </source>
</evidence>
<dbReference type="Pfam" id="PF09676">
    <property type="entry name" value="TraV"/>
    <property type="match status" value="1"/>
</dbReference>
<dbReference type="HOGENOM" id="CLU_1395727_0_0_0"/>
<dbReference type="eggNOG" id="ENOG5032YZU">
    <property type="taxonomic scope" value="Bacteria"/>
</dbReference>
<dbReference type="PROSITE" id="PS51257">
    <property type="entry name" value="PROKAR_LIPOPROTEIN"/>
    <property type="match status" value="1"/>
</dbReference>
<evidence type="ECO:0000256" key="1">
    <source>
        <dbReference type="SAM" id="Coils"/>
    </source>
</evidence>
<dbReference type="AlphaFoldDB" id="F8ACL4"/>
<dbReference type="KEGG" id="tid:Thein_1934"/>
<feature type="coiled-coil region" evidence="1">
    <location>
        <begin position="77"/>
        <end position="104"/>
    </location>
</feature>
<dbReference type="Proteomes" id="UP000006793">
    <property type="component" value="Chromosome"/>
</dbReference>
<reference evidence="3" key="1">
    <citation type="submission" date="2011-04" db="EMBL/GenBank/DDBJ databases">
        <title>The complete genome of Thermodesulfatator indicus DSM 15286.</title>
        <authorList>
            <person name="Lucas S."/>
            <person name="Copeland A."/>
            <person name="Lapidus A."/>
            <person name="Bruce D."/>
            <person name="Goodwin L."/>
            <person name="Pitluck S."/>
            <person name="Peters L."/>
            <person name="Kyrpides N."/>
            <person name="Mavromatis K."/>
            <person name="Pagani I."/>
            <person name="Ivanova N."/>
            <person name="Saunders L."/>
            <person name="Detter J.C."/>
            <person name="Tapia R."/>
            <person name="Han C."/>
            <person name="Land M."/>
            <person name="Hauser L."/>
            <person name="Markowitz V."/>
            <person name="Cheng J.-F."/>
            <person name="Hugenholtz P."/>
            <person name="Woyke T."/>
            <person name="Wu D."/>
            <person name="Spring S."/>
            <person name="Schroeder M."/>
            <person name="Brambilla E."/>
            <person name="Klenk H.-P."/>
            <person name="Eisen J.A."/>
        </authorList>
    </citation>
    <scope>NUCLEOTIDE SEQUENCE [LARGE SCALE GENOMIC DNA]</scope>
    <source>
        <strain evidence="3">DSM 15286 / JCM 11887 / CIR29812</strain>
    </source>
</reference>
<evidence type="ECO:0000313" key="2">
    <source>
        <dbReference type="EMBL" id="AEH45789.1"/>
    </source>
</evidence>
<dbReference type="STRING" id="667014.Thein_1934"/>
<organism evidence="2 3">
    <name type="scientific">Thermodesulfatator indicus (strain DSM 15286 / JCM 11887 / CIR29812)</name>
    <dbReference type="NCBI Taxonomy" id="667014"/>
    <lineage>
        <taxon>Bacteria</taxon>
        <taxon>Pseudomonadati</taxon>
        <taxon>Thermodesulfobacteriota</taxon>
        <taxon>Thermodesulfobacteria</taxon>
        <taxon>Thermodesulfobacteriales</taxon>
        <taxon>Thermodesulfatatoraceae</taxon>
        <taxon>Thermodesulfatator</taxon>
    </lineage>
</organism>
<dbReference type="InterPro" id="IPR014118">
    <property type="entry name" value="T4SS_TraV"/>
</dbReference>
<reference evidence="2 3" key="2">
    <citation type="journal article" date="2012" name="Stand. Genomic Sci.">
        <title>Complete genome sequence of the thermophilic sulfate-reducing ocean bacterium Thermodesulfatator indicus type strain (CIR29812(T)).</title>
        <authorList>
            <person name="Anderson I."/>
            <person name="Saunders E."/>
            <person name="Lapidus A."/>
            <person name="Nolan M."/>
            <person name="Lucas S."/>
            <person name="Tice H."/>
            <person name="Del Rio T.G."/>
            <person name="Cheng J.F."/>
            <person name="Han C."/>
            <person name="Tapia R."/>
            <person name="Goodwin L.A."/>
            <person name="Pitluck S."/>
            <person name="Liolios K."/>
            <person name="Mavromatis K."/>
            <person name="Pagani I."/>
            <person name="Ivanova N."/>
            <person name="Mikhailova N."/>
            <person name="Pati A."/>
            <person name="Chen A."/>
            <person name="Palaniappan K."/>
            <person name="Land M."/>
            <person name="Hauser L."/>
            <person name="Jeffries C.D."/>
            <person name="Chang Y.J."/>
            <person name="Brambilla E.M."/>
            <person name="Rohde M."/>
            <person name="Spring S."/>
            <person name="Goker M."/>
            <person name="Detter J.C."/>
            <person name="Woyke T."/>
            <person name="Bristow J."/>
            <person name="Eisen J.A."/>
            <person name="Markowitz V."/>
            <person name="Hugenholtz P."/>
            <person name="Kyrpides N.C."/>
            <person name="Klenk H.P."/>
        </authorList>
    </citation>
    <scope>NUCLEOTIDE SEQUENCE [LARGE SCALE GENOMIC DNA]</scope>
    <source>
        <strain evidence="3">DSM 15286 / JCM 11887 / CIR29812</strain>
    </source>
</reference>
<accession>F8ACL4</accession>
<keyword evidence="1" id="KW-0175">Coiled coil</keyword>
<gene>
    <name evidence="2" type="ordered locus">Thein_1934</name>
</gene>
<evidence type="ECO:0008006" key="4">
    <source>
        <dbReference type="Google" id="ProtNLM"/>
    </source>
</evidence>
<dbReference type="EMBL" id="CP002683">
    <property type="protein sequence ID" value="AEH45789.1"/>
    <property type="molecule type" value="Genomic_DNA"/>
</dbReference>
<sequence length="195" mass="22562">MAVLKQKTKYFPSRDYKLLLLFFLFPLIYGCGMTPYRSDFSCPPTYSGICASPIDAYNDSVNDIDPRQFDPRWQKKRKKWEEKNKELLEARKQAALKKQESSAEAPNYRAELFRELRDLIEAPETPVVIPPKIVRALVLGTPDGKMYVAPHYVFFMLDEPRWVLRKIPERLIPASFTVSTSQKSRTAGEVRVNAK</sequence>
<keyword evidence="3" id="KW-1185">Reference proteome</keyword>
<protein>
    <recommendedName>
        <fullName evidence="4">Type IV conjugative transfer system protein TraV</fullName>
    </recommendedName>
</protein>
<proteinExistence type="predicted"/>